<evidence type="ECO:0000313" key="8">
    <source>
        <dbReference type="Proteomes" id="UP000076577"/>
    </source>
</evidence>
<feature type="transmembrane region" description="Helical" evidence="6">
    <location>
        <begin position="398"/>
        <end position="419"/>
    </location>
</feature>
<keyword evidence="3 6" id="KW-0812">Transmembrane</keyword>
<evidence type="ECO:0000256" key="2">
    <source>
        <dbReference type="ARBA" id="ARBA00022475"/>
    </source>
</evidence>
<dbReference type="EC" id="2.4.2.45" evidence="7"/>
<proteinExistence type="predicted"/>
<dbReference type="STRING" id="989403.SAMN05421798_10954"/>
<dbReference type="OrthoDB" id="9803632at2"/>
<dbReference type="CDD" id="cd13963">
    <property type="entry name" value="PT_UbiA_2"/>
    <property type="match status" value="1"/>
</dbReference>
<comment type="subcellular location">
    <subcellularLocation>
        <location evidence="1">Membrane</location>
        <topology evidence="1">Multi-pass membrane protein</topology>
    </subcellularLocation>
</comment>
<dbReference type="InterPro" id="IPR000537">
    <property type="entry name" value="UbiA_prenyltransferase"/>
</dbReference>
<evidence type="ECO:0000256" key="3">
    <source>
        <dbReference type="ARBA" id="ARBA00022692"/>
    </source>
</evidence>
<dbReference type="RefSeq" id="WP_074882209.1">
    <property type="nucleotide sequence ID" value="NZ_FOFM01000009.1"/>
</dbReference>
<dbReference type="SUPFAM" id="SSF56784">
    <property type="entry name" value="HAD-like"/>
    <property type="match status" value="1"/>
</dbReference>
<feature type="transmembrane region" description="Helical" evidence="6">
    <location>
        <begin position="36"/>
        <end position="56"/>
    </location>
</feature>
<reference evidence="7 8" key="1">
    <citation type="journal article" date="2016" name="Front. Microbiol.">
        <title>Comparative Genomic Analysis Reveals a Diverse Repertoire of Genes Involved in Prokaryote-Eukaryote Interactions within the Pseudovibrio Genus.</title>
        <authorList>
            <person name="Romano S."/>
            <person name="Fernandez-Guerra A."/>
            <person name="Reen F.J."/>
            <person name="Glockner F.O."/>
            <person name="Crowley S.P."/>
            <person name="O'Sullivan O."/>
            <person name="Cotter P.D."/>
            <person name="Adams C."/>
            <person name="Dobson A.D."/>
            <person name="O'Gara F."/>
        </authorList>
    </citation>
    <scope>NUCLEOTIDE SEQUENCE [LARGE SCALE GENOMIC DNA]</scope>
    <source>
        <strain evidence="7 8">Ad2</strain>
    </source>
</reference>
<dbReference type="Gene3D" id="3.40.50.1000">
    <property type="entry name" value="HAD superfamily/HAD-like"/>
    <property type="match status" value="1"/>
</dbReference>
<dbReference type="InterPro" id="IPR039653">
    <property type="entry name" value="Prenyltransferase"/>
</dbReference>
<dbReference type="EMBL" id="LMCB01000012">
    <property type="protein sequence ID" value="KZL19888.1"/>
    <property type="molecule type" value="Genomic_DNA"/>
</dbReference>
<evidence type="ECO:0000256" key="5">
    <source>
        <dbReference type="ARBA" id="ARBA00023136"/>
    </source>
</evidence>
<protein>
    <submittedName>
        <fullName evidence="7">Decaprenyl-phosphate phosphoribosyltransferase</fullName>
        <ecNumber evidence="7">2.4.2.45</ecNumber>
    </submittedName>
</protein>
<evidence type="ECO:0000256" key="6">
    <source>
        <dbReference type="SAM" id="Phobius"/>
    </source>
</evidence>
<dbReference type="InterPro" id="IPR044878">
    <property type="entry name" value="UbiA_sf"/>
</dbReference>
<dbReference type="PATRIC" id="fig|989403.3.peg.1820"/>
<accession>A0A165ZGZ7</accession>
<dbReference type="GO" id="GO:0016757">
    <property type="term" value="F:glycosyltransferase activity"/>
    <property type="evidence" value="ECO:0007669"/>
    <property type="project" value="UniProtKB-KW"/>
</dbReference>
<dbReference type="PANTHER" id="PTHR11048:SF5">
    <property type="entry name" value="DECAPRENYL-PHOSPHATE PHOSPHORIBOSYLTRANSFERASE"/>
    <property type="match status" value="1"/>
</dbReference>
<keyword evidence="4 6" id="KW-1133">Transmembrane helix</keyword>
<dbReference type="GO" id="GO:0016765">
    <property type="term" value="F:transferase activity, transferring alkyl or aryl (other than methyl) groups"/>
    <property type="evidence" value="ECO:0007669"/>
    <property type="project" value="InterPro"/>
</dbReference>
<name>A0A165ZGZ7_9HYPH</name>
<dbReference type="Gene3D" id="1.10.357.140">
    <property type="entry name" value="UbiA prenyltransferase"/>
    <property type="match status" value="1"/>
</dbReference>
<dbReference type="NCBIfam" id="NF006088">
    <property type="entry name" value="PRK08238.1"/>
    <property type="match status" value="1"/>
</dbReference>
<dbReference type="GO" id="GO:0005886">
    <property type="term" value="C:plasma membrane"/>
    <property type="evidence" value="ECO:0007669"/>
    <property type="project" value="TreeGrafter"/>
</dbReference>
<keyword evidence="8" id="KW-1185">Reference proteome</keyword>
<feature type="transmembrane region" description="Helical" evidence="6">
    <location>
        <begin position="471"/>
        <end position="491"/>
    </location>
</feature>
<keyword evidence="7" id="KW-0328">Glycosyltransferase</keyword>
<keyword evidence="7" id="KW-0808">Transferase</keyword>
<keyword evidence="2" id="KW-1003">Cell membrane</keyword>
<dbReference type="Pfam" id="PF01040">
    <property type="entry name" value="UbiA"/>
    <property type="match status" value="1"/>
</dbReference>
<organism evidence="7 8">
    <name type="scientific">Pseudovibrio axinellae</name>
    <dbReference type="NCBI Taxonomy" id="989403"/>
    <lineage>
        <taxon>Bacteria</taxon>
        <taxon>Pseudomonadati</taxon>
        <taxon>Pseudomonadota</taxon>
        <taxon>Alphaproteobacteria</taxon>
        <taxon>Hyphomicrobiales</taxon>
        <taxon>Stappiaceae</taxon>
        <taxon>Pseudovibrio</taxon>
    </lineage>
</organism>
<comment type="caution">
    <text evidence="7">The sequence shown here is derived from an EMBL/GenBank/DDBJ whole genome shotgun (WGS) entry which is preliminary data.</text>
</comment>
<feature type="transmembrane region" description="Helical" evidence="6">
    <location>
        <begin position="425"/>
        <end position="450"/>
    </location>
</feature>
<evidence type="ECO:0000313" key="7">
    <source>
        <dbReference type="EMBL" id="KZL19888.1"/>
    </source>
</evidence>
<sequence>MEDQQEVYSSADTDLQIPLVLDVDYTLIRTDCFYEALVLFIKANPLNLLIVFYWLLKGRAYVKQQLAVHVDLKIDHLPLNESVVAYARSEAAKGRKVHMATAADEILAIAIAKRLGFVEEILASDGKINLKAENKAALLKQKFPDGFAYAGDSISDLPVFRSAVQSLIVHPSNSFWQKAAKCGVIEKTFIRPDGFWRPFLKSLRLHQWAKNTLVFVPMILGGQALNASAWASALLGFIALGVLASSTYLLNDLWDLEADRQHWSKKNRPLASGKLKIVHALLAIPIGLALSFTIAAFLGVAVVIGCFVYLVTTVSYSLYFKRLPLLDTAILAALFTMRLGIGVALVGVPPSPWLFVFSMYLFLSLSMAKRHTELARHIETGTRHELSGRGYRNIDLPVLLALGTASGLAATLVMVLYLTNEAFNAAFYSAPALLWGMPPVLFLWLGRVWLKCQRLELNDDPVVFALKDKQSLVLGGVLTLLFLSASFGGYLI</sequence>
<feature type="transmembrane region" description="Helical" evidence="6">
    <location>
        <begin position="227"/>
        <end position="250"/>
    </location>
</feature>
<keyword evidence="5 6" id="KW-0472">Membrane</keyword>
<dbReference type="Proteomes" id="UP000076577">
    <property type="component" value="Unassembled WGS sequence"/>
</dbReference>
<dbReference type="GO" id="GO:0009247">
    <property type="term" value="P:glycolipid biosynthetic process"/>
    <property type="evidence" value="ECO:0007669"/>
    <property type="project" value="TreeGrafter"/>
</dbReference>
<feature type="transmembrane region" description="Helical" evidence="6">
    <location>
        <begin position="278"/>
        <end position="311"/>
    </location>
</feature>
<evidence type="ECO:0000256" key="1">
    <source>
        <dbReference type="ARBA" id="ARBA00004141"/>
    </source>
</evidence>
<dbReference type="PANTHER" id="PTHR11048">
    <property type="entry name" value="PRENYLTRANSFERASES"/>
    <property type="match status" value="1"/>
</dbReference>
<dbReference type="InterPro" id="IPR036412">
    <property type="entry name" value="HAD-like_sf"/>
</dbReference>
<evidence type="ECO:0000256" key="4">
    <source>
        <dbReference type="ARBA" id="ARBA00022989"/>
    </source>
</evidence>
<gene>
    <name evidence="7" type="ORF">PsAD2_01710</name>
</gene>
<dbReference type="AlphaFoldDB" id="A0A165ZGZ7"/>
<dbReference type="InterPro" id="IPR023214">
    <property type="entry name" value="HAD_sf"/>
</dbReference>